<comment type="caution">
    <text evidence="1">The sequence shown here is derived from an EMBL/GenBank/DDBJ whole genome shotgun (WGS) entry which is preliminary data.</text>
</comment>
<sequence length="82" mass="9057">MADCSSRFFDNRHGQFVKNGGATAFYGGAIWRIFAFPPSITPQSRKIVITHICPMMTSVVNCKPWEIAVCSNSTTQSAIMLL</sequence>
<accession>A0A392M6H9</accession>
<organism evidence="1 2">
    <name type="scientific">Trifolium medium</name>
    <dbReference type="NCBI Taxonomy" id="97028"/>
    <lineage>
        <taxon>Eukaryota</taxon>
        <taxon>Viridiplantae</taxon>
        <taxon>Streptophyta</taxon>
        <taxon>Embryophyta</taxon>
        <taxon>Tracheophyta</taxon>
        <taxon>Spermatophyta</taxon>
        <taxon>Magnoliopsida</taxon>
        <taxon>eudicotyledons</taxon>
        <taxon>Gunneridae</taxon>
        <taxon>Pentapetalae</taxon>
        <taxon>rosids</taxon>
        <taxon>fabids</taxon>
        <taxon>Fabales</taxon>
        <taxon>Fabaceae</taxon>
        <taxon>Papilionoideae</taxon>
        <taxon>50 kb inversion clade</taxon>
        <taxon>NPAAA clade</taxon>
        <taxon>Hologalegina</taxon>
        <taxon>IRL clade</taxon>
        <taxon>Trifolieae</taxon>
        <taxon>Trifolium</taxon>
    </lineage>
</organism>
<evidence type="ECO:0000313" key="2">
    <source>
        <dbReference type="Proteomes" id="UP000265520"/>
    </source>
</evidence>
<dbReference type="EMBL" id="LXQA010004565">
    <property type="protein sequence ID" value="MCH83040.1"/>
    <property type="molecule type" value="Genomic_DNA"/>
</dbReference>
<dbReference type="Proteomes" id="UP000265520">
    <property type="component" value="Unassembled WGS sequence"/>
</dbReference>
<protein>
    <submittedName>
        <fullName evidence="1">Uncharacterized protein</fullName>
    </submittedName>
</protein>
<name>A0A392M6H9_9FABA</name>
<dbReference type="AlphaFoldDB" id="A0A392M6H9"/>
<keyword evidence="2" id="KW-1185">Reference proteome</keyword>
<evidence type="ECO:0000313" key="1">
    <source>
        <dbReference type="EMBL" id="MCH83040.1"/>
    </source>
</evidence>
<reference evidence="1 2" key="1">
    <citation type="journal article" date="2018" name="Front. Plant Sci.">
        <title>Red Clover (Trifolium pratense) and Zigzag Clover (T. medium) - A Picture of Genomic Similarities and Differences.</title>
        <authorList>
            <person name="Dluhosova J."/>
            <person name="Istvanek J."/>
            <person name="Nedelnik J."/>
            <person name="Repkova J."/>
        </authorList>
    </citation>
    <scope>NUCLEOTIDE SEQUENCE [LARGE SCALE GENOMIC DNA]</scope>
    <source>
        <strain evidence="2">cv. 10/8</strain>
        <tissue evidence="1">Leaf</tissue>
    </source>
</reference>
<gene>
    <name evidence="1" type="ORF">A2U01_0003854</name>
</gene>
<proteinExistence type="predicted"/>